<gene>
    <name evidence="1" type="ORF">PSAL_005840</name>
</gene>
<dbReference type="KEGG" id="palw:PSAL_005840"/>
<dbReference type="AlphaFoldDB" id="A0A418SDD3"/>
<name>A0A418SDD3_9RHOB</name>
<reference evidence="1 2" key="1">
    <citation type="submission" date="2020-08" db="EMBL/GenBank/DDBJ databases">
        <title>Genome sequence of Rhodobacteraceae bacterium Lw-13e.</title>
        <authorList>
            <person name="Poehlein A."/>
            <person name="Wolter L."/>
            <person name="Daniel R."/>
            <person name="Brinkhoff T."/>
        </authorList>
    </citation>
    <scope>NUCLEOTIDE SEQUENCE [LARGE SCALE GENOMIC DNA]</scope>
    <source>
        <strain evidence="1 2">Lw-13e</strain>
    </source>
</reference>
<organism evidence="1 2">
    <name type="scientific">Pseudooceanicola algae</name>
    <dbReference type="NCBI Taxonomy" id="1537215"/>
    <lineage>
        <taxon>Bacteria</taxon>
        <taxon>Pseudomonadati</taxon>
        <taxon>Pseudomonadota</taxon>
        <taxon>Alphaproteobacteria</taxon>
        <taxon>Rhodobacterales</taxon>
        <taxon>Paracoccaceae</taxon>
        <taxon>Pseudooceanicola</taxon>
    </lineage>
</organism>
<evidence type="ECO:0000313" key="2">
    <source>
        <dbReference type="Proteomes" id="UP000283786"/>
    </source>
</evidence>
<dbReference type="RefSeq" id="WP_119840319.1">
    <property type="nucleotide sequence ID" value="NZ_CP060436.1"/>
</dbReference>
<protein>
    <submittedName>
        <fullName evidence="1">Uncharacterized protein</fullName>
    </submittedName>
</protein>
<dbReference type="Proteomes" id="UP000283786">
    <property type="component" value="Chromosome"/>
</dbReference>
<accession>A0A418SDD3</accession>
<evidence type="ECO:0000313" key="1">
    <source>
        <dbReference type="EMBL" id="QPM89368.1"/>
    </source>
</evidence>
<keyword evidence="2" id="KW-1185">Reference proteome</keyword>
<dbReference type="EMBL" id="CP060436">
    <property type="protein sequence ID" value="QPM89368.1"/>
    <property type="molecule type" value="Genomic_DNA"/>
</dbReference>
<dbReference type="OrthoDB" id="7850758at2"/>
<proteinExistence type="predicted"/>
<sequence>MSEEQKTETKRGRVRRLLLTPLAEMGFRWKKGVSPEDGQRRLDRVADDLAYLTDGNLDRLFLSLQDKGEGSARCFWPVHATFVAYAQLAQPRPLEEMPGLASWFASKAGQRAQAEDCLVAHLRFWMAKRRPPMNDAEHRRVAERASEMRDRVIRLQDKIDRGWLISEADEAWLDAYRRDLQRATALVDLSGQGDAA</sequence>